<dbReference type="Gene3D" id="3.40.190.10">
    <property type="entry name" value="Periplasmic binding protein-like II"/>
    <property type="match status" value="2"/>
</dbReference>
<evidence type="ECO:0000313" key="7">
    <source>
        <dbReference type="Proteomes" id="UP000468864"/>
    </source>
</evidence>
<dbReference type="GO" id="GO:0006351">
    <property type="term" value="P:DNA-templated transcription"/>
    <property type="evidence" value="ECO:0007669"/>
    <property type="project" value="TreeGrafter"/>
</dbReference>
<dbReference type="SUPFAM" id="SSF53850">
    <property type="entry name" value="Periplasmic binding protein-like II"/>
    <property type="match status" value="1"/>
</dbReference>
<dbReference type="Pfam" id="PF03466">
    <property type="entry name" value="LysR_substrate"/>
    <property type="match status" value="1"/>
</dbReference>
<dbReference type="GO" id="GO:0043565">
    <property type="term" value="F:sequence-specific DNA binding"/>
    <property type="evidence" value="ECO:0007669"/>
    <property type="project" value="TreeGrafter"/>
</dbReference>
<evidence type="ECO:0000259" key="5">
    <source>
        <dbReference type="PROSITE" id="PS50931"/>
    </source>
</evidence>
<comment type="caution">
    <text evidence="6">The sequence shown here is derived from an EMBL/GenBank/DDBJ whole genome shotgun (WGS) entry which is preliminary data.</text>
</comment>
<dbReference type="InterPro" id="IPR058163">
    <property type="entry name" value="LysR-type_TF_proteobact-type"/>
</dbReference>
<protein>
    <submittedName>
        <fullName evidence="6">LysR family transcriptional regulator</fullName>
    </submittedName>
</protein>
<reference evidence="6 7" key="1">
    <citation type="submission" date="2019-12" db="EMBL/GenBank/DDBJ databases">
        <title>Rhizobium genotypes associated with high levels of biological nitrogen fixation by grain legumes in a temperate-maritime cropping system.</title>
        <authorList>
            <person name="Maluk M."/>
            <person name="Francesc Ferrando Molina F."/>
            <person name="Lopez Del Egido L."/>
            <person name="Lafos M."/>
            <person name="Langarica-Fuentes A."/>
            <person name="Gebre Yohannes G."/>
            <person name="Young M.W."/>
            <person name="Martin P."/>
            <person name="Gantlett R."/>
            <person name="Kenicer G."/>
            <person name="Hawes C."/>
            <person name="Begg G.S."/>
            <person name="Quilliam R.S."/>
            <person name="Squire G.R."/>
            <person name="Poole P.S."/>
            <person name="Young P.W."/>
            <person name="Iannetta P.M."/>
            <person name="James E.K."/>
        </authorList>
    </citation>
    <scope>NUCLEOTIDE SEQUENCE [LARGE SCALE GENOMIC DNA]</scope>
    <source>
        <strain evidence="6 7">JHI2449</strain>
    </source>
</reference>
<dbReference type="EMBL" id="WUEP01000004">
    <property type="protein sequence ID" value="NEH90777.1"/>
    <property type="molecule type" value="Genomic_DNA"/>
</dbReference>
<evidence type="ECO:0000256" key="3">
    <source>
        <dbReference type="ARBA" id="ARBA00023125"/>
    </source>
</evidence>
<dbReference type="InterPro" id="IPR036390">
    <property type="entry name" value="WH_DNA-bd_sf"/>
</dbReference>
<feature type="domain" description="HTH lysR-type" evidence="5">
    <location>
        <begin position="3"/>
        <end position="60"/>
    </location>
</feature>
<organism evidence="6 7">
    <name type="scientific">Rhizobium laguerreae</name>
    <dbReference type="NCBI Taxonomy" id="1076926"/>
    <lineage>
        <taxon>Bacteria</taxon>
        <taxon>Pseudomonadati</taxon>
        <taxon>Pseudomonadota</taxon>
        <taxon>Alphaproteobacteria</taxon>
        <taxon>Hyphomicrobiales</taxon>
        <taxon>Rhizobiaceae</taxon>
        <taxon>Rhizobium/Agrobacterium group</taxon>
        <taxon>Rhizobium</taxon>
    </lineage>
</organism>
<comment type="similarity">
    <text evidence="1">Belongs to the LysR transcriptional regulatory family.</text>
</comment>
<dbReference type="InterPro" id="IPR000847">
    <property type="entry name" value="LysR_HTH_N"/>
</dbReference>
<dbReference type="Gene3D" id="1.10.10.10">
    <property type="entry name" value="Winged helix-like DNA-binding domain superfamily/Winged helix DNA-binding domain"/>
    <property type="match status" value="1"/>
</dbReference>
<dbReference type="SUPFAM" id="SSF46785">
    <property type="entry name" value="Winged helix' DNA-binding domain"/>
    <property type="match status" value="1"/>
</dbReference>
<dbReference type="PANTHER" id="PTHR30537:SF74">
    <property type="entry name" value="HTH-TYPE TRANSCRIPTIONAL REGULATOR TRPI"/>
    <property type="match status" value="1"/>
</dbReference>
<evidence type="ECO:0000313" key="6">
    <source>
        <dbReference type="EMBL" id="NEH90777.1"/>
    </source>
</evidence>
<evidence type="ECO:0000256" key="4">
    <source>
        <dbReference type="ARBA" id="ARBA00023163"/>
    </source>
</evidence>
<dbReference type="InterPro" id="IPR036388">
    <property type="entry name" value="WH-like_DNA-bd_sf"/>
</dbReference>
<evidence type="ECO:0000256" key="2">
    <source>
        <dbReference type="ARBA" id="ARBA00023015"/>
    </source>
</evidence>
<gene>
    <name evidence="6" type="ORF">GR206_06915</name>
</gene>
<name>A0A6N9ZBB9_9HYPH</name>
<accession>A0A6N9ZBB9</accession>
<dbReference type="Proteomes" id="UP000468864">
    <property type="component" value="Unassembled WGS sequence"/>
</dbReference>
<dbReference type="AlphaFoldDB" id="A0A6N9ZBB9"/>
<dbReference type="GO" id="GO:0003700">
    <property type="term" value="F:DNA-binding transcription factor activity"/>
    <property type="evidence" value="ECO:0007669"/>
    <property type="project" value="InterPro"/>
</dbReference>
<dbReference type="Pfam" id="PF00126">
    <property type="entry name" value="HTH_1"/>
    <property type="match status" value="1"/>
</dbReference>
<dbReference type="InterPro" id="IPR005119">
    <property type="entry name" value="LysR_subst-bd"/>
</dbReference>
<proteinExistence type="inferred from homology"/>
<keyword evidence="3" id="KW-0238">DNA-binding</keyword>
<dbReference type="PRINTS" id="PR00039">
    <property type="entry name" value="HTHLYSR"/>
</dbReference>
<dbReference type="RefSeq" id="WP_163875756.1">
    <property type="nucleotide sequence ID" value="NZ_WUEP01000004.1"/>
</dbReference>
<dbReference type="PROSITE" id="PS50931">
    <property type="entry name" value="HTH_LYSR"/>
    <property type="match status" value="1"/>
</dbReference>
<keyword evidence="2" id="KW-0805">Transcription regulation</keyword>
<keyword evidence="4" id="KW-0804">Transcription</keyword>
<evidence type="ECO:0000256" key="1">
    <source>
        <dbReference type="ARBA" id="ARBA00009437"/>
    </source>
</evidence>
<sequence>MRPSLESLRVFEACVSAGSFARAAERLFLTPAAISLRIRTLEAELGQPLFMRAGRRVVPTAAASVLAKRVREALTGIGEALAELQATTTPLRVTAPPTFASRWLAPRLARYPTAGASVIEVDVSAEIRDPGAFDIAIRTGRGGWAGLEEYRLAPVEVTPMLSPSLLGTRTLAAPAALADFELLPHPDWEQWFKEAQCATPQGLRFLAVDYPTHELDANAALAGVGVALLSPSLFRPLLTEGRLIAPFPYVLSGPAWHFALIRANDARQAPRQLCAWLCEQASGEPASEPKAL</sequence>
<dbReference type="PANTHER" id="PTHR30537">
    <property type="entry name" value="HTH-TYPE TRANSCRIPTIONAL REGULATOR"/>
    <property type="match status" value="1"/>
</dbReference>